<accession>A0A834WJQ3</accession>
<keyword evidence="8" id="KW-1185">Reference proteome</keyword>
<keyword evidence="5 6" id="KW-0472">Membrane</keyword>
<evidence type="ECO:0000256" key="6">
    <source>
        <dbReference type="SAM" id="Phobius"/>
    </source>
</evidence>
<comment type="similarity">
    <text evidence="2">Belongs to the major facilitator superfamily. Proton-dependent oligopeptide transporter (POT/PTR) (TC 2.A.17) family.</text>
</comment>
<dbReference type="GO" id="GO:0022857">
    <property type="term" value="F:transmembrane transporter activity"/>
    <property type="evidence" value="ECO:0007669"/>
    <property type="project" value="InterPro"/>
</dbReference>
<dbReference type="EMBL" id="JAAIUW010000007">
    <property type="protein sequence ID" value="KAF7823458.1"/>
    <property type="molecule type" value="Genomic_DNA"/>
</dbReference>
<dbReference type="InterPro" id="IPR000109">
    <property type="entry name" value="POT_fam"/>
</dbReference>
<dbReference type="GO" id="GO:0016020">
    <property type="term" value="C:membrane"/>
    <property type="evidence" value="ECO:0007669"/>
    <property type="project" value="UniProtKB-SubCell"/>
</dbReference>
<feature type="transmembrane region" description="Helical" evidence="6">
    <location>
        <begin position="79"/>
        <end position="102"/>
    </location>
</feature>
<evidence type="ECO:0000256" key="1">
    <source>
        <dbReference type="ARBA" id="ARBA00004141"/>
    </source>
</evidence>
<comment type="subcellular location">
    <subcellularLocation>
        <location evidence="1">Membrane</location>
        <topology evidence="1">Multi-pass membrane protein</topology>
    </subcellularLocation>
</comment>
<dbReference type="AlphaFoldDB" id="A0A834WJQ3"/>
<dbReference type="Pfam" id="PF00854">
    <property type="entry name" value="PTR2"/>
    <property type="match status" value="1"/>
</dbReference>
<reference evidence="7" key="1">
    <citation type="submission" date="2020-09" db="EMBL/GenBank/DDBJ databases">
        <title>Genome-Enabled Discovery of Anthraquinone Biosynthesis in Senna tora.</title>
        <authorList>
            <person name="Kang S.-H."/>
            <person name="Pandey R.P."/>
            <person name="Lee C.-M."/>
            <person name="Sim J.-S."/>
            <person name="Jeong J.-T."/>
            <person name="Choi B.-S."/>
            <person name="Jung M."/>
            <person name="Ginzburg D."/>
            <person name="Zhao K."/>
            <person name="Won S.Y."/>
            <person name="Oh T.-J."/>
            <person name="Yu Y."/>
            <person name="Kim N.-H."/>
            <person name="Lee O.R."/>
            <person name="Lee T.-H."/>
            <person name="Bashyal P."/>
            <person name="Kim T.-S."/>
            <person name="Lee W.-H."/>
            <person name="Kawkins C."/>
            <person name="Kim C.-K."/>
            <person name="Kim J.S."/>
            <person name="Ahn B.O."/>
            <person name="Rhee S.Y."/>
            <person name="Sohng J.K."/>
        </authorList>
    </citation>
    <scope>NUCLEOTIDE SEQUENCE</scope>
    <source>
        <tissue evidence="7">Leaf</tissue>
    </source>
</reference>
<evidence type="ECO:0000256" key="4">
    <source>
        <dbReference type="ARBA" id="ARBA00022989"/>
    </source>
</evidence>
<organism evidence="7 8">
    <name type="scientific">Senna tora</name>
    <dbReference type="NCBI Taxonomy" id="362788"/>
    <lineage>
        <taxon>Eukaryota</taxon>
        <taxon>Viridiplantae</taxon>
        <taxon>Streptophyta</taxon>
        <taxon>Embryophyta</taxon>
        <taxon>Tracheophyta</taxon>
        <taxon>Spermatophyta</taxon>
        <taxon>Magnoliopsida</taxon>
        <taxon>eudicotyledons</taxon>
        <taxon>Gunneridae</taxon>
        <taxon>Pentapetalae</taxon>
        <taxon>rosids</taxon>
        <taxon>fabids</taxon>
        <taxon>Fabales</taxon>
        <taxon>Fabaceae</taxon>
        <taxon>Caesalpinioideae</taxon>
        <taxon>Cassia clade</taxon>
        <taxon>Senna</taxon>
    </lineage>
</organism>
<evidence type="ECO:0000256" key="2">
    <source>
        <dbReference type="ARBA" id="ARBA00005982"/>
    </source>
</evidence>
<dbReference type="OrthoDB" id="8904098at2759"/>
<proteinExistence type="inferred from homology"/>
<dbReference type="Proteomes" id="UP000634136">
    <property type="component" value="Unassembled WGS sequence"/>
</dbReference>
<comment type="caution">
    <text evidence="7">The sequence shown here is derived from an EMBL/GenBank/DDBJ whole genome shotgun (WGS) entry which is preliminary data.</text>
</comment>
<feature type="transmembrane region" description="Helical" evidence="6">
    <location>
        <begin position="198"/>
        <end position="223"/>
    </location>
</feature>
<keyword evidence="4 6" id="KW-1133">Transmembrane helix</keyword>
<dbReference type="SUPFAM" id="SSF103473">
    <property type="entry name" value="MFS general substrate transporter"/>
    <property type="match status" value="1"/>
</dbReference>
<feature type="transmembrane region" description="Helical" evidence="6">
    <location>
        <begin position="412"/>
        <end position="432"/>
    </location>
</feature>
<keyword evidence="3 6" id="KW-0812">Transmembrane</keyword>
<gene>
    <name evidence="7" type="ORF">G2W53_021602</name>
</gene>
<evidence type="ECO:0000256" key="3">
    <source>
        <dbReference type="ARBA" id="ARBA00022692"/>
    </source>
</evidence>
<evidence type="ECO:0000313" key="8">
    <source>
        <dbReference type="Proteomes" id="UP000634136"/>
    </source>
</evidence>
<feature type="transmembrane region" description="Helical" evidence="6">
    <location>
        <begin position="169"/>
        <end position="192"/>
    </location>
</feature>
<dbReference type="InterPro" id="IPR036259">
    <property type="entry name" value="MFS_trans_sf"/>
</dbReference>
<dbReference type="PANTHER" id="PTHR11654">
    <property type="entry name" value="OLIGOPEPTIDE TRANSPORTER-RELATED"/>
    <property type="match status" value="1"/>
</dbReference>
<dbReference type="Gene3D" id="1.20.1250.20">
    <property type="entry name" value="MFS general substrate transporter like domains"/>
    <property type="match status" value="1"/>
</dbReference>
<feature type="transmembrane region" description="Helical" evidence="6">
    <location>
        <begin position="524"/>
        <end position="545"/>
    </location>
</feature>
<feature type="transmembrane region" description="Helical" evidence="6">
    <location>
        <begin position="20"/>
        <end position="44"/>
    </location>
</feature>
<evidence type="ECO:0000313" key="7">
    <source>
        <dbReference type="EMBL" id="KAF7823458.1"/>
    </source>
</evidence>
<sequence>MDESCEGSNRKRGGWMTFPFITGAVSGFSLASTGMMENVIVYLIKEFNIKSIAAAQTSNIINGCTSFSPLLAALIADSFLGSFTVASISSFVSLLGTILLILSASLKSLRPQPCDDDHGSNPCKSPSSLQYAILYTALALTAIGFGGTRFIMATLGANQFHNKPRDQSVFFNWFFFTLHVGSVASMTIIFYIQTDLSWSLGFGLCAMANLIAMAFLLFGYPFYRHDRPQGSPFVDMARVLVATSRKWRLSQSSSSVKDYYYGGNETLPEATRLRIQNQLAQHKKLMHLVQFCSFFNRAALITEGDTDSEGRIVKPWRLCSVEQVENLKSIIGILPLWSTTIFLSTPIGVLTSLAILQAMAMDRHIGPHFQFPPASVPVATLISTSITLTLLDRLLYPTWHKLVGKDPTALQQIGLGHVFSVLGLAVSAVVEWKRLRTTESLSMSAFWLVPQFVLVGVGVAFDFPGQVGLYYQEFPESLKSTSTAMISLTIGTGSYLSTAVIDVVRRSTDWLPDDINDGRIDNMYWLLVVMGGINFGYFLVCASFYKYQRG</sequence>
<feature type="transmembrane region" description="Helical" evidence="6">
    <location>
        <begin position="444"/>
        <end position="463"/>
    </location>
</feature>
<protein>
    <submittedName>
        <fullName evidence="7">Protein NRT1/ PTR FAMILY 2.6-like</fullName>
    </submittedName>
</protein>
<evidence type="ECO:0000256" key="5">
    <source>
        <dbReference type="ARBA" id="ARBA00023136"/>
    </source>
</evidence>
<feature type="transmembrane region" description="Helical" evidence="6">
    <location>
        <begin position="336"/>
        <end position="359"/>
    </location>
</feature>
<name>A0A834WJQ3_9FABA</name>
<feature type="transmembrane region" description="Helical" evidence="6">
    <location>
        <begin position="132"/>
        <end position="157"/>
    </location>
</feature>